<evidence type="ECO:0000313" key="2">
    <source>
        <dbReference type="Proteomes" id="UP000516231"/>
    </source>
</evidence>
<dbReference type="EMBL" id="MT897910">
    <property type="protein sequence ID" value="QNO13079.1"/>
    <property type="molecule type" value="Genomic_DNA"/>
</dbReference>
<organism evidence="1 2">
    <name type="scientific">Mycobacterium phage VioletZ</name>
    <dbReference type="NCBI Taxonomy" id="2768140"/>
    <lineage>
        <taxon>Viruses</taxon>
        <taxon>Duplodnaviria</taxon>
        <taxon>Heunggongvirae</taxon>
        <taxon>Uroviricota</taxon>
        <taxon>Caudoviricetes</taxon>
        <taxon>Bclasvirinae</taxon>
        <taxon>Coopervirus</taxon>
        <taxon>Coopervirus brownCNA</taxon>
    </lineage>
</organism>
<reference evidence="1 2" key="1">
    <citation type="submission" date="2020-08" db="EMBL/GenBank/DDBJ databases">
        <authorList>
            <person name="Applegate J.M."/>
            <person name="Elsey S.G."/>
            <person name="Frerichs V.R."/>
            <person name="Gentilo M."/>
            <person name="Jackson G."/>
            <person name="Knight-Lieberman V.G."/>
            <person name="Ly A.U."/>
            <person name="Morgan-McNeil M."/>
            <person name="Schebell M.S."/>
            <person name="Securro M.K."/>
            <person name="Cevasco M.E."/>
            <person name="Williams D.C."/>
            <person name="Garlena R.A."/>
            <person name="Russell D.A."/>
            <person name="Pope W.H."/>
            <person name="Jacobs-Sera D."/>
            <person name="Hatfull G.F."/>
        </authorList>
    </citation>
    <scope>NUCLEOTIDE SEQUENCE [LARGE SCALE GENOMIC DNA]</scope>
</reference>
<proteinExistence type="predicted"/>
<dbReference type="Proteomes" id="UP000516231">
    <property type="component" value="Segment"/>
</dbReference>
<evidence type="ECO:0000313" key="1">
    <source>
        <dbReference type="EMBL" id="QNO13079.1"/>
    </source>
</evidence>
<gene>
    <name evidence="1" type="primary">57</name>
    <name evidence="1" type="ORF">SEA_VIOLETZ_57</name>
</gene>
<name>A0A7G9W366_9CAUD</name>
<sequence length="254" mass="27809">MSSGINWDGGGIPDAAHLRTLPDGTIISWLRVPGDRTSEAVAFVRREVSNESGVPQVDVWISPGGWDPQTIESAGVSFPAHVVRFGEFNPEHYLGAELPLLTDLASGVLDHGGTWAREKALECASRAWAGMSAVRDRNGAIVETAKVFEQYLDTEPEPEVQPEIVQVTVDVTVHPYGEVRVRYSDGRVDELNVDQWEGPKPVRNAPVMIDMTPGTVGEAIGNLRSALDVHADITTLRSHATHLLHVIDLWRNQK</sequence>
<accession>A0A7G9W366</accession>
<protein>
    <submittedName>
        <fullName evidence="1">Uncharacterized protein</fullName>
    </submittedName>
</protein>